<protein>
    <submittedName>
        <fullName evidence="1">Histone-lysine N-methyltransferase SETMAR</fullName>
    </submittedName>
</protein>
<name>A0AAV4F0N6_9GAST</name>
<dbReference type="InterPro" id="IPR036397">
    <property type="entry name" value="RNaseH_sf"/>
</dbReference>
<comment type="caution">
    <text evidence="1">The sequence shown here is derived from an EMBL/GenBank/DDBJ whole genome shotgun (WGS) entry which is preliminary data.</text>
</comment>
<gene>
    <name evidence="1" type="ORF">ElyMa_000238600</name>
</gene>
<dbReference type="Proteomes" id="UP000762676">
    <property type="component" value="Unassembled WGS sequence"/>
</dbReference>
<reference evidence="1 2" key="1">
    <citation type="journal article" date="2021" name="Elife">
        <title>Chloroplast acquisition without the gene transfer in kleptoplastic sea slugs, Plakobranchus ocellatus.</title>
        <authorList>
            <person name="Maeda T."/>
            <person name="Takahashi S."/>
            <person name="Yoshida T."/>
            <person name="Shimamura S."/>
            <person name="Takaki Y."/>
            <person name="Nagai Y."/>
            <person name="Toyoda A."/>
            <person name="Suzuki Y."/>
            <person name="Arimoto A."/>
            <person name="Ishii H."/>
            <person name="Satoh N."/>
            <person name="Nishiyama T."/>
            <person name="Hasebe M."/>
            <person name="Maruyama T."/>
            <person name="Minagawa J."/>
            <person name="Obokata J."/>
            <person name="Shigenobu S."/>
        </authorList>
    </citation>
    <scope>NUCLEOTIDE SEQUENCE [LARGE SCALE GENOMIC DNA]</scope>
</reference>
<dbReference type="Gene3D" id="3.30.420.10">
    <property type="entry name" value="Ribonuclease H-like superfamily/Ribonuclease H"/>
    <property type="match status" value="1"/>
</dbReference>
<dbReference type="PANTHER" id="PTHR46060">
    <property type="entry name" value="MARINER MOS1 TRANSPOSASE-LIKE PROTEIN"/>
    <property type="match status" value="1"/>
</dbReference>
<dbReference type="PANTHER" id="PTHR46060:SF1">
    <property type="entry name" value="MARINER MOS1 TRANSPOSASE-LIKE PROTEIN"/>
    <property type="match status" value="1"/>
</dbReference>
<organism evidence="1 2">
    <name type="scientific">Elysia marginata</name>
    <dbReference type="NCBI Taxonomy" id="1093978"/>
    <lineage>
        <taxon>Eukaryota</taxon>
        <taxon>Metazoa</taxon>
        <taxon>Spiralia</taxon>
        <taxon>Lophotrochozoa</taxon>
        <taxon>Mollusca</taxon>
        <taxon>Gastropoda</taxon>
        <taxon>Heterobranchia</taxon>
        <taxon>Euthyneura</taxon>
        <taxon>Panpulmonata</taxon>
        <taxon>Sacoglossa</taxon>
        <taxon>Placobranchoidea</taxon>
        <taxon>Plakobranchidae</taxon>
        <taxon>Elysia</taxon>
    </lineage>
</organism>
<accession>A0AAV4F0N6</accession>
<dbReference type="AlphaFoldDB" id="A0AAV4F0N6"/>
<proteinExistence type="predicted"/>
<keyword evidence="2" id="KW-1185">Reference proteome</keyword>
<evidence type="ECO:0000313" key="1">
    <source>
        <dbReference type="EMBL" id="GFR66869.1"/>
    </source>
</evidence>
<evidence type="ECO:0000313" key="2">
    <source>
        <dbReference type="Proteomes" id="UP000762676"/>
    </source>
</evidence>
<sequence length="81" mass="9535">MECIYTKLLYVQGSSRLLTMQALKLRLRRVRREKDSILLHDNARPHTSRPTQDALRQLELTTLPDPAYSPDLAPYDYYLFP</sequence>
<dbReference type="EMBL" id="BMAT01000466">
    <property type="protein sequence ID" value="GFR66869.1"/>
    <property type="molecule type" value="Genomic_DNA"/>
</dbReference>
<dbReference type="GO" id="GO:0003676">
    <property type="term" value="F:nucleic acid binding"/>
    <property type="evidence" value="ECO:0007669"/>
    <property type="project" value="InterPro"/>
</dbReference>
<dbReference type="InterPro" id="IPR052709">
    <property type="entry name" value="Transposase-MT_Hybrid"/>
</dbReference>